<dbReference type="PANTHER" id="PTHR42681:SF1">
    <property type="entry name" value="MALONYL-COA-ACYL CARRIER PROTEIN TRANSACYLASE, MITOCHONDRIAL"/>
    <property type="match status" value="1"/>
</dbReference>
<accession>A0ABY3YNP4</accession>
<dbReference type="PIRSF" id="PIRSF000446">
    <property type="entry name" value="Mct"/>
    <property type="match status" value="1"/>
</dbReference>
<evidence type="ECO:0000256" key="5">
    <source>
        <dbReference type="ARBA" id="ARBA00048462"/>
    </source>
</evidence>
<dbReference type="Gene3D" id="3.30.70.250">
    <property type="entry name" value="Malonyl-CoA ACP transacylase, ACP-binding"/>
    <property type="match status" value="1"/>
</dbReference>
<proteinExistence type="inferred from homology"/>
<dbReference type="GO" id="GO:0004314">
    <property type="term" value="F:[acyl-carrier-protein] S-malonyltransferase activity"/>
    <property type="evidence" value="ECO:0007669"/>
    <property type="project" value="UniProtKB-EC"/>
</dbReference>
<dbReference type="PANTHER" id="PTHR42681">
    <property type="entry name" value="MALONYL-COA-ACYL CARRIER PROTEIN TRANSACYLASE, MITOCHONDRIAL"/>
    <property type="match status" value="1"/>
</dbReference>
<dbReference type="SUPFAM" id="SSF52151">
    <property type="entry name" value="FabD/lysophospholipase-like"/>
    <property type="match status" value="1"/>
</dbReference>
<dbReference type="EMBL" id="CP094326">
    <property type="protein sequence ID" value="UNY99235.1"/>
    <property type="molecule type" value="Genomic_DNA"/>
</dbReference>
<dbReference type="InterPro" id="IPR024925">
    <property type="entry name" value="Malonyl_CoA-ACP_transAc"/>
</dbReference>
<comment type="similarity">
    <text evidence="6">Belongs to the fabD family.</text>
</comment>
<evidence type="ECO:0000256" key="2">
    <source>
        <dbReference type="ARBA" id="ARBA00018953"/>
    </source>
</evidence>
<dbReference type="SUPFAM" id="SSF55048">
    <property type="entry name" value="Probable ACP-binding domain of malonyl-CoA ACP transacylase"/>
    <property type="match status" value="1"/>
</dbReference>
<dbReference type="NCBIfam" id="TIGR00128">
    <property type="entry name" value="fabD"/>
    <property type="match status" value="1"/>
</dbReference>
<keyword evidence="9" id="KW-1185">Reference proteome</keyword>
<dbReference type="InterPro" id="IPR016036">
    <property type="entry name" value="Malonyl_transacylase_ACP-bd"/>
</dbReference>
<evidence type="ECO:0000256" key="1">
    <source>
        <dbReference type="ARBA" id="ARBA00013258"/>
    </source>
</evidence>
<name>A0ABY3YNP4_9FLAO</name>
<dbReference type="EC" id="2.3.1.39" evidence="1 6"/>
<dbReference type="Pfam" id="PF00698">
    <property type="entry name" value="Acyl_transf_1"/>
    <property type="match status" value="1"/>
</dbReference>
<evidence type="ECO:0000313" key="8">
    <source>
        <dbReference type="EMBL" id="UNY99235.1"/>
    </source>
</evidence>
<sequence length="293" mass="31083">MKAYIFPGQGAQFVGMGQELYQQSELAKGMFEKANEILGFSITDIMFNGTAEDLKQTKVTQPAIFLHSVILSKVLGDTFKPDMVAGHSLGEFSALVANGTLSFEDALKLVSQRALAMQKACEITPSTMAAVLGLADEVVEEVCAGIDGIVVPANYNCPSQLVISGTVKAINDACEKMKEAGAKRALVLPVGGAFHSPLMEPAREELAAAIEATVFSKPQCPIYQNVTTTAVTDPKEIKENLIAQLTAPVKWTQSVQQMMADGATLFTEVGPGKVLQGLVKKIDRGAEVASAGM</sequence>
<dbReference type="InterPro" id="IPR004410">
    <property type="entry name" value="Malonyl_CoA-ACP_transAc_FabD"/>
</dbReference>
<comment type="catalytic activity">
    <reaction evidence="5 6">
        <text>holo-[ACP] + malonyl-CoA = malonyl-[ACP] + CoA</text>
        <dbReference type="Rhea" id="RHEA:41792"/>
        <dbReference type="Rhea" id="RHEA-COMP:9623"/>
        <dbReference type="Rhea" id="RHEA-COMP:9685"/>
        <dbReference type="ChEBI" id="CHEBI:57287"/>
        <dbReference type="ChEBI" id="CHEBI:57384"/>
        <dbReference type="ChEBI" id="CHEBI:64479"/>
        <dbReference type="ChEBI" id="CHEBI:78449"/>
        <dbReference type="EC" id="2.3.1.39"/>
    </reaction>
</comment>
<evidence type="ECO:0000259" key="7">
    <source>
        <dbReference type="SMART" id="SM00827"/>
    </source>
</evidence>
<keyword evidence="3 6" id="KW-0808">Transferase</keyword>
<evidence type="ECO:0000313" key="9">
    <source>
        <dbReference type="Proteomes" id="UP000829476"/>
    </source>
</evidence>
<evidence type="ECO:0000256" key="3">
    <source>
        <dbReference type="ARBA" id="ARBA00022679"/>
    </source>
</evidence>
<evidence type="ECO:0000256" key="6">
    <source>
        <dbReference type="PIRNR" id="PIRNR000446"/>
    </source>
</evidence>
<dbReference type="InterPro" id="IPR050858">
    <property type="entry name" value="Mal-CoA-ACP_Trans/PKS_FabD"/>
</dbReference>
<keyword evidence="4 6" id="KW-0012">Acyltransferase</keyword>
<dbReference type="InterPro" id="IPR016035">
    <property type="entry name" value="Acyl_Trfase/lysoPLipase"/>
</dbReference>
<dbReference type="Gene3D" id="3.40.366.10">
    <property type="entry name" value="Malonyl-Coenzyme A Acyl Carrier Protein, domain 2"/>
    <property type="match status" value="1"/>
</dbReference>
<feature type="domain" description="Malonyl-CoA:ACP transacylase (MAT)" evidence="7">
    <location>
        <begin position="5"/>
        <end position="293"/>
    </location>
</feature>
<organism evidence="8 9">
    <name type="scientific">Zhouia spongiae</name>
    <dbReference type="NCBI Taxonomy" id="2202721"/>
    <lineage>
        <taxon>Bacteria</taxon>
        <taxon>Pseudomonadati</taxon>
        <taxon>Bacteroidota</taxon>
        <taxon>Flavobacteriia</taxon>
        <taxon>Flavobacteriales</taxon>
        <taxon>Flavobacteriaceae</taxon>
        <taxon>Zhouia</taxon>
    </lineage>
</organism>
<reference evidence="8 9" key="1">
    <citation type="journal article" date="2018" name="Int. J. Syst. Evol. Microbiol.">
        <title>Zhouia spongiae sp. nov., isolated from a marine sponge.</title>
        <authorList>
            <person name="Zhuang L."/>
            <person name="Lin B."/>
            <person name="Qin F."/>
            <person name="Luo L."/>
        </authorList>
    </citation>
    <scope>NUCLEOTIDE SEQUENCE [LARGE SCALE GENOMIC DNA]</scope>
    <source>
        <strain evidence="8 9">HN-Y44</strain>
    </source>
</reference>
<protein>
    <recommendedName>
        <fullName evidence="2 6">Malonyl CoA-acyl carrier protein transacylase</fullName>
        <ecNumber evidence="1 6">2.3.1.39</ecNumber>
    </recommendedName>
</protein>
<dbReference type="SMART" id="SM00827">
    <property type="entry name" value="PKS_AT"/>
    <property type="match status" value="1"/>
</dbReference>
<dbReference type="InterPro" id="IPR014043">
    <property type="entry name" value="Acyl_transferase_dom"/>
</dbReference>
<dbReference type="InterPro" id="IPR001227">
    <property type="entry name" value="Ac_transferase_dom_sf"/>
</dbReference>
<dbReference type="Proteomes" id="UP000829476">
    <property type="component" value="Chromosome"/>
</dbReference>
<gene>
    <name evidence="8" type="primary">fabD</name>
    <name evidence="8" type="ORF">MQE36_02555</name>
</gene>
<evidence type="ECO:0000256" key="4">
    <source>
        <dbReference type="ARBA" id="ARBA00023315"/>
    </source>
</evidence>
<dbReference type="RefSeq" id="WP_242937635.1">
    <property type="nucleotide sequence ID" value="NZ_CP094326.1"/>
</dbReference>